<evidence type="ECO:0000313" key="3">
    <source>
        <dbReference type="Proteomes" id="UP000538666"/>
    </source>
</evidence>
<dbReference type="AlphaFoldDB" id="A0A841JQ52"/>
<gene>
    <name evidence="2" type="ORF">HNQ77_001410</name>
</gene>
<sequence>MTGQFQMTLRFAPLGLIFLAILCVVAAAFQPSSRFKGRTRLLGSLCVGAALCLGPLPQIIKSGRLWPGILGVIFGIFLGWLGLRKYRRDPEGHTLAAAIL</sequence>
<organism evidence="2 3">
    <name type="scientific">Silvibacterium bohemicum</name>
    <dbReference type="NCBI Taxonomy" id="1577686"/>
    <lineage>
        <taxon>Bacteria</taxon>
        <taxon>Pseudomonadati</taxon>
        <taxon>Acidobacteriota</taxon>
        <taxon>Terriglobia</taxon>
        <taxon>Terriglobales</taxon>
        <taxon>Acidobacteriaceae</taxon>
        <taxon>Silvibacterium</taxon>
    </lineage>
</organism>
<dbReference type="EMBL" id="JACHEK010000002">
    <property type="protein sequence ID" value="MBB6143466.1"/>
    <property type="molecule type" value="Genomic_DNA"/>
</dbReference>
<comment type="caution">
    <text evidence="2">The sequence shown here is derived from an EMBL/GenBank/DDBJ whole genome shotgun (WGS) entry which is preliminary data.</text>
</comment>
<name>A0A841JQ52_9BACT</name>
<keyword evidence="1" id="KW-0812">Transmembrane</keyword>
<dbReference type="Proteomes" id="UP000538666">
    <property type="component" value="Unassembled WGS sequence"/>
</dbReference>
<keyword evidence="1" id="KW-1133">Transmembrane helix</keyword>
<keyword evidence="1" id="KW-0472">Membrane</keyword>
<feature type="transmembrane region" description="Helical" evidence="1">
    <location>
        <begin position="41"/>
        <end position="60"/>
    </location>
</feature>
<keyword evidence="3" id="KW-1185">Reference proteome</keyword>
<reference evidence="2 3" key="1">
    <citation type="submission" date="2020-08" db="EMBL/GenBank/DDBJ databases">
        <title>Genomic Encyclopedia of Type Strains, Phase IV (KMG-IV): sequencing the most valuable type-strain genomes for metagenomic binning, comparative biology and taxonomic classification.</title>
        <authorList>
            <person name="Goeker M."/>
        </authorList>
    </citation>
    <scope>NUCLEOTIDE SEQUENCE [LARGE SCALE GENOMIC DNA]</scope>
    <source>
        <strain evidence="2 3">DSM 103733</strain>
    </source>
</reference>
<protein>
    <submittedName>
        <fullName evidence="2">Uncharacterized protein</fullName>
    </submittedName>
</protein>
<evidence type="ECO:0000313" key="2">
    <source>
        <dbReference type="EMBL" id="MBB6143466.1"/>
    </source>
</evidence>
<feature type="transmembrane region" description="Helical" evidence="1">
    <location>
        <begin position="12"/>
        <end position="29"/>
    </location>
</feature>
<evidence type="ECO:0000256" key="1">
    <source>
        <dbReference type="SAM" id="Phobius"/>
    </source>
</evidence>
<accession>A0A841JQ52</accession>
<proteinExistence type="predicted"/>
<feature type="transmembrane region" description="Helical" evidence="1">
    <location>
        <begin position="66"/>
        <end position="83"/>
    </location>
</feature>